<comment type="function">
    <text evidence="5">Modulates RecA activity.</text>
</comment>
<feature type="domain" description="RecX second three-helical" evidence="7">
    <location>
        <begin position="71"/>
        <end position="109"/>
    </location>
</feature>
<comment type="similarity">
    <text evidence="2 5">Belongs to the RecX family.</text>
</comment>
<evidence type="ECO:0000256" key="4">
    <source>
        <dbReference type="ARBA" id="ARBA00022490"/>
    </source>
</evidence>
<dbReference type="RefSeq" id="WP_245909431.1">
    <property type="nucleotide sequence ID" value="NZ_QJJS01000005.1"/>
</dbReference>
<organism evidence="9 10">
    <name type="scientific">Sphaerotilus hippei</name>
    <dbReference type="NCBI Taxonomy" id="744406"/>
    <lineage>
        <taxon>Bacteria</taxon>
        <taxon>Pseudomonadati</taxon>
        <taxon>Pseudomonadota</taxon>
        <taxon>Betaproteobacteria</taxon>
        <taxon>Burkholderiales</taxon>
        <taxon>Sphaerotilaceae</taxon>
        <taxon>Sphaerotilus</taxon>
    </lineage>
</organism>
<dbReference type="EMBL" id="QJJS01000005">
    <property type="protein sequence ID" value="PXW96905.1"/>
    <property type="molecule type" value="Genomic_DNA"/>
</dbReference>
<evidence type="ECO:0000259" key="8">
    <source>
        <dbReference type="Pfam" id="PF21981"/>
    </source>
</evidence>
<dbReference type="HAMAP" id="MF_01114">
    <property type="entry name" value="RecX"/>
    <property type="match status" value="1"/>
</dbReference>
<evidence type="ECO:0000256" key="1">
    <source>
        <dbReference type="ARBA" id="ARBA00004496"/>
    </source>
</evidence>
<evidence type="ECO:0000259" key="7">
    <source>
        <dbReference type="Pfam" id="PF02631"/>
    </source>
</evidence>
<dbReference type="PANTHER" id="PTHR33602:SF1">
    <property type="entry name" value="REGULATORY PROTEIN RECX FAMILY PROTEIN"/>
    <property type="match status" value="1"/>
</dbReference>
<keyword evidence="10" id="KW-1185">Reference proteome</keyword>
<protein>
    <recommendedName>
        <fullName evidence="3 5">Regulatory protein RecX</fullName>
    </recommendedName>
</protein>
<proteinExistence type="inferred from homology"/>
<accession>A0A318H195</accession>
<dbReference type="Pfam" id="PF21981">
    <property type="entry name" value="RecX_HTH3"/>
    <property type="match status" value="1"/>
</dbReference>
<dbReference type="NCBIfam" id="NF001055">
    <property type="entry name" value="PRK00117.2-5"/>
    <property type="match status" value="1"/>
</dbReference>
<dbReference type="PANTHER" id="PTHR33602">
    <property type="entry name" value="REGULATORY PROTEIN RECX FAMILY PROTEIN"/>
    <property type="match status" value="1"/>
</dbReference>
<dbReference type="GO" id="GO:0005737">
    <property type="term" value="C:cytoplasm"/>
    <property type="evidence" value="ECO:0007669"/>
    <property type="project" value="UniProtKB-SubCell"/>
</dbReference>
<evidence type="ECO:0000256" key="2">
    <source>
        <dbReference type="ARBA" id="ARBA00009695"/>
    </source>
</evidence>
<evidence type="ECO:0000313" key="10">
    <source>
        <dbReference type="Proteomes" id="UP000247811"/>
    </source>
</evidence>
<dbReference type="Gene3D" id="1.10.10.10">
    <property type="entry name" value="Winged helix-like DNA-binding domain superfamily/Winged helix DNA-binding domain"/>
    <property type="match status" value="3"/>
</dbReference>
<comment type="subcellular location">
    <subcellularLocation>
        <location evidence="1 5">Cytoplasm</location>
    </subcellularLocation>
</comment>
<name>A0A318H195_9BURK</name>
<evidence type="ECO:0000256" key="3">
    <source>
        <dbReference type="ARBA" id="ARBA00018111"/>
    </source>
</evidence>
<comment type="caution">
    <text evidence="9">The sequence shown here is derived from an EMBL/GenBank/DDBJ whole genome shotgun (WGS) entry which is preliminary data.</text>
</comment>
<keyword evidence="4 5" id="KW-0963">Cytoplasm</keyword>
<dbReference type="InterPro" id="IPR003783">
    <property type="entry name" value="Regulatory_RecX"/>
</dbReference>
<dbReference type="Proteomes" id="UP000247811">
    <property type="component" value="Unassembled WGS sequence"/>
</dbReference>
<sequence>MSADEAAPGPDTDPSPARPVGLSLKGRALRLLSQREHSRLELVRKLAPHAQTPEQLDHLLDELLQAGWLDHGRYVESVVHRRGSRLGGARIRQELKARGITPAEMAEALDQLKQTEAQRAREVWQKKFTGPATDATQAARQARFLLSRGFSGEVVRQVLRSAGMAETPDDTLD</sequence>
<evidence type="ECO:0000313" key="9">
    <source>
        <dbReference type="EMBL" id="PXW96905.1"/>
    </source>
</evidence>
<dbReference type="Pfam" id="PF02631">
    <property type="entry name" value="RecX_HTH2"/>
    <property type="match status" value="1"/>
</dbReference>
<dbReference type="GO" id="GO:0006282">
    <property type="term" value="P:regulation of DNA repair"/>
    <property type="evidence" value="ECO:0007669"/>
    <property type="project" value="UniProtKB-UniRule"/>
</dbReference>
<gene>
    <name evidence="5" type="primary">recX</name>
    <name evidence="9" type="ORF">C7444_1052</name>
</gene>
<evidence type="ECO:0000256" key="6">
    <source>
        <dbReference type="SAM" id="MobiDB-lite"/>
    </source>
</evidence>
<dbReference type="InterPro" id="IPR053925">
    <property type="entry name" value="RecX_HTH_3rd"/>
</dbReference>
<dbReference type="InterPro" id="IPR053924">
    <property type="entry name" value="RecX_HTH_2nd"/>
</dbReference>
<reference evidence="9 10" key="1">
    <citation type="submission" date="2018-05" db="EMBL/GenBank/DDBJ databases">
        <title>Genomic Encyclopedia of Type Strains, Phase IV (KMG-IV): sequencing the most valuable type-strain genomes for metagenomic binning, comparative biology and taxonomic classification.</title>
        <authorList>
            <person name="Goeker M."/>
        </authorList>
    </citation>
    <scope>NUCLEOTIDE SEQUENCE [LARGE SCALE GENOMIC DNA]</scope>
    <source>
        <strain evidence="9 10">DSM 566</strain>
    </source>
</reference>
<feature type="region of interest" description="Disordered" evidence="6">
    <location>
        <begin position="1"/>
        <end position="21"/>
    </location>
</feature>
<dbReference type="AlphaFoldDB" id="A0A318H195"/>
<feature type="domain" description="RecX third three-helical" evidence="8">
    <location>
        <begin position="116"/>
        <end position="159"/>
    </location>
</feature>
<dbReference type="InterPro" id="IPR036388">
    <property type="entry name" value="WH-like_DNA-bd_sf"/>
</dbReference>
<evidence type="ECO:0000256" key="5">
    <source>
        <dbReference type="HAMAP-Rule" id="MF_01114"/>
    </source>
</evidence>